<dbReference type="PROSITE" id="PS00893">
    <property type="entry name" value="NUDIX_BOX"/>
    <property type="match status" value="1"/>
</dbReference>
<reference evidence="6" key="1">
    <citation type="submission" date="2022-06" db="EMBL/GenBank/DDBJ databases">
        <title>Amycolatopsis iheyaensis sp. nov., a new species of the genus Amycolatopsis isolated from soil in Iheya island, Japan.</title>
        <authorList>
            <person name="Ngamcharungchit C."/>
            <person name="Kanto H."/>
            <person name="Take A."/>
            <person name="Intra B."/>
            <person name="Matsumoto A."/>
            <person name="Panbangred W."/>
            <person name="Inahashi Y."/>
        </authorList>
    </citation>
    <scope>NUCLEOTIDE SEQUENCE</scope>
    <source>
        <strain evidence="6">OK19-0408</strain>
    </source>
</reference>
<feature type="domain" description="Nudix hydrolase" evidence="5">
    <location>
        <begin position="17"/>
        <end position="148"/>
    </location>
</feature>
<name>A0A9X2SRB9_9PSEU</name>
<keyword evidence="7" id="KW-1185">Reference proteome</keyword>
<keyword evidence="3 4" id="KW-0378">Hydrolase</keyword>
<sequence length="166" mass="18267">MTQAPQLSPAEHYARRGKMIAGAGLIIRDQHARVLLVHTTYGAKLWELPGGGLEPGEFPPAGAEREVTEEIGLDVKAGNLLVADLVPYTLPDGQPALLTNWLFDGGIVEPDQIRPDLAEVDEARFCTPADCHELLPPHMARRIDHCLEALRTRQPLYLHHGYLPTS</sequence>
<dbReference type="InterPro" id="IPR000086">
    <property type="entry name" value="NUDIX_hydrolase_dom"/>
</dbReference>
<protein>
    <submittedName>
        <fullName evidence="6">NUDIX hydrolase</fullName>
    </submittedName>
</protein>
<dbReference type="RefSeq" id="WP_257926404.1">
    <property type="nucleotide sequence ID" value="NZ_JAMXQV010000036.1"/>
</dbReference>
<evidence type="ECO:0000259" key="5">
    <source>
        <dbReference type="PROSITE" id="PS51462"/>
    </source>
</evidence>
<comment type="caution">
    <text evidence="6">The sequence shown here is derived from an EMBL/GenBank/DDBJ whole genome shotgun (WGS) entry which is preliminary data.</text>
</comment>
<evidence type="ECO:0000256" key="2">
    <source>
        <dbReference type="ARBA" id="ARBA00005582"/>
    </source>
</evidence>
<evidence type="ECO:0000313" key="6">
    <source>
        <dbReference type="EMBL" id="MCR6489835.1"/>
    </source>
</evidence>
<evidence type="ECO:0000313" key="7">
    <source>
        <dbReference type="Proteomes" id="UP001144096"/>
    </source>
</evidence>
<dbReference type="Proteomes" id="UP001144096">
    <property type="component" value="Unassembled WGS sequence"/>
</dbReference>
<organism evidence="6 7">
    <name type="scientific">Amycolatopsis iheyensis</name>
    <dbReference type="NCBI Taxonomy" id="2945988"/>
    <lineage>
        <taxon>Bacteria</taxon>
        <taxon>Bacillati</taxon>
        <taxon>Actinomycetota</taxon>
        <taxon>Actinomycetes</taxon>
        <taxon>Pseudonocardiales</taxon>
        <taxon>Pseudonocardiaceae</taxon>
        <taxon>Amycolatopsis</taxon>
    </lineage>
</organism>
<dbReference type="EMBL" id="JAMXQV010000036">
    <property type="protein sequence ID" value="MCR6489835.1"/>
    <property type="molecule type" value="Genomic_DNA"/>
</dbReference>
<dbReference type="InterPro" id="IPR020476">
    <property type="entry name" value="Nudix_hydrolase"/>
</dbReference>
<dbReference type="PANTHER" id="PTHR43046:SF14">
    <property type="entry name" value="MUTT_NUDIX FAMILY PROTEIN"/>
    <property type="match status" value="1"/>
</dbReference>
<dbReference type="SUPFAM" id="SSF55811">
    <property type="entry name" value="Nudix"/>
    <property type="match status" value="1"/>
</dbReference>
<dbReference type="PROSITE" id="PS51462">
    <property type="entry name" value="NUDIX"/>
    <property type="match status" value="1"/>
</dbReference>
<gene>
    <name evidence="6" type="ORF">M8542_44190</name>
</gene>
<dbReference type="CDD" id="cd18876">
    <property type="entry name" value="NUDIX_Hydrolase"/>
    <property type="match status" value="1"/>
</dbReference>
<dbReference type="GO" id="GO:0016787">
    <property type="term" value="F:hydrolase activity"/>
    <property type="evidence" value="ECO:0007669"/>
    <property type="project" value="UniProtKB-KW"/>
</dbReference>
<dbReference type="AlphaFoldDB" id="A0A9X2SRB9"/>
<dbReference type="PANTHER" id="PTHR43046">
    <property type="entry name" value="GDP-MANNOSE MANNOSYL HYDROLASE"/>
    <property type="match status" value="1"/>
</dbReference>
<accession>A0A9X2SRB9</accession>
<dbReference type="InterPro" id="IPR020084">
    <property type="entry name" value="NUDIX_hydrolase_CS"/>
</dbReference>
<comment type="cofactor">
    <cofactor evidence="1">
        <name>Mg(2+)</name>
        <dbReference type="ChEBI" id="CHEBI:18420"/>
    </cofactor>
</comment>
<dbReference type="InterPro" id="IPR015797">
    <property type="entry name" value="NUDIX_hydrolase-like_dom_sf"/>
</dbReference>
<dbReference type="Gene3D" id="3.90.79.10">
    <property type="entry name" value="Nucleoside Triphosphate Pyrophosphohydrolase"/>
    <property type="match status" value="1"/>
</dbReference>
<evidence type="ECO:0000256" key="1">
    <source>
        <dbReference type="ARBA" id="ARBA00001946"/>
    </source>
</evidence>
<evidence type="ECO:0000256" key="3">
    <source>
        <dbReference type="ARBA" id="ARBA00022801"/>
    </source>
</evidence>
<comment type="similarity">
    <text evidence="2 4">Belongs to the Nudix hydrolase family.</text>
</comment>
<evidence type="ECO:0000256" key="4">
    <source>
        <dbReference type="RuleBase" id="RU003476"/>
    </source>
</evidence>
<dbReference type="Pfam" id="PF00293">
    <property type="entry name" value="NUDIX"/>
    <property type="match status" value="1"/>
</dbReference>
<dbReference type="PRINTS" id="PR00502">
    <property type="entry name" value="NUDIXFAMILY"/>
</dbReference>
<proteinExistence type="inferred from homology"/>